<accession>A0A3M7SI54</accession>
<organism evidence="2 3">
    <name type="scientific">Brachionus plicatilis</name>
    <name type="common">Marine rotifer</name>
    <name type="synonym">Brachionus muelleri</name>
    <dbReference type="NCBI Taxonomy" id="10195"/>
    <lineage>
        <taxon>Eukaryota</taxon>
        <taxon>Metazoa</taxon>
        <taxon>Spiralia</taxon>
        <taxon>Gnathifera</taxon>
        <taxon>Rotifera</taxon>
        <taxon>Eurotatoria</taxon>
        <taxon>Monogononta</taxon>
        <taxon>Pseudotrocha</taxon>
        <taxon>Ploima</taxon>
        <taxon>Brachionidae</taxon>
        <taxon>Brachionus</taxon>
    </lineage>
</organism>
<comment type="caution">
    <text evidence="2">The sequence shown here is derived from an EMBL/GenBank/DDBJ whole genome shotgun (WGS) entry which is preliminary data.</text>
</comment>
<evidence type="ECO:0000256" key="1">
    <source>
        <dbReference type="SAM" id="Phobius"/>
    </source>
</evidence>
<protein>
    <submittedName>
        <fullName evidence="2">Uncharacterized protein</fullName>
    </submittedName>
</protein>
<feature type="transmembrane region" description="Helical" evidence="1">
    <location>
        <begin position="20"/>
        <end position="39"/>
    </location>
</feature>
<keyword evidence="1" id="KW-1133">Transmembrane helix</keyword>
<keyword evidence="1" id="KW-0812">Transmembrane</keyword>
<dbReference type="AlphaFoldDB" id="A0A3M7SI54"/>
<name>A0A3M7SI54_BRAPC</name>
<sequence length="67" mass="7976">MGKDFEETYKNWISESILVIKFHSSFRLFFGFYFIIFAFDMFSRSTSKDNGVNKESSFQIFGHKNLL</sequence>
<keyword evidence="1" id="KW-0472">Membrane</keyword>
<reference evidence="2 3" key="1">
    <citation type="journal article" date="2018" name="Sci. Rep.">
        <title>Genomic signatures of local adaptation to the degree of environmental predictability in rotifers.</title>
        <authorList>
            <person name="Franch-Gras L."/>
            <person name="Hahn C."/>
            <person name="Garcia-Roger E.M."/>
            <person name="Carmona M.J."/>
            <person name="Serra M."/>
            <person name="Gomez A."/>
        </authorList>
    </citation>
    <scope>NUCLEOTIDE SEQUENCE [LARGE SCALE GENOMIC DNA]</scope>
    <source>
        <strain evidence="2">HYR1</strain>
    </source>
</reference>
<proteinExistence type="predicted"/>
<gene>
    <name evidence="2" type="ORF">BpHYR1_013538</name>
</gene>
<keyword evidence="3" id="KW-1185">Reference proteome</keyword>
<evidence type="ECO:0000313" key="3">
    <source>
        <dbReference type="Proteomes" id="UP000276133"/>
    </source>
</evidence>
<dbReference type="EMBL" id="REGN01001324">
    <property type="protein sequence ID" value="RNA35442.1"/>
    <property type="molecule type" value="Genomic_DNA"/>
</dbReference>
<dbReference type="Proteomes" id="UP000276133">
    <property type="component" value="Unassembled WGS sequence"/>
</dbReference>
<evidence type="ECO:0000313" key="2">
    <source>
        <dbReference type="EMBL" id="RNA35442.1"/>
    </source>
</evidence>